<dbReference type="EMBL" id="RHPJ01000002">
    <property type="protein sequence ID" value="TGO05243.1"/>
    <property type="molecule type" value="Genomic_DNA"/>
</dbReference>
<feature type="transmembrane region" description="Helical" evidence="8">
    <location>
        <begin position="347"/>
        <end position="365"/>
    </location>
</feature>
<organism evidence="10 11">
    <name type="scientific">Serinibacter arcticus</name>
    <dbReference type="NCBI Taxonomy" id="1655435"/>
    <lineage>
        <taxon>Bacteria</taxon>
        <taxon>Bacillati</taxon>
        <taxon>Actinomycetota</taxon>
        <taxon>Actinomycetes</taxon>
        <taxon>Micrococcales</taxon>
        <taxon>Beutenbergiaceae</taxon>
        <taxon>Serinibacter</taxon>
    </lineage>
</organism>
<dbReference type="InterPro" id="IPR036259">
    <property type="entry name" value="MFS_trans_sf"/>
</dbReference>
<evidence type="ECO:0000256" key="3">
    <source>
        <dbReference type="ARBA" id="ARBA00022448"/>
    </source>
</evidence>
<keyword evidence="11" id="KW-1185">Reference proteome</keyword>
<feature type="transmembrane region" description="Helical" evidence="8">
    <location>
        <begin position="149"/>
        <end position="168"/>
    </location>
</feature>
<evidence type="ECO:0000313" key="10">
    <source>
        <dbReference type="EMBL" id="TGO05243.1"/>
    </source>
</evidence>
<feature type="transmembrane region" description="Helical" evidence="8">
    <location>
        <begin position="91"/>
        <end position="110"/>
    </location>
</feature>
<dbReference type="AlphaFoldDB" id="A0A4Z1E442"/>
<evidence type="ECO:0000256" key="2">
    <source>
        <dbReference type="ARBA" id="ARBA00007520"/>
    </source>
</evidence>
<feature type="transmembrane region" description="Helical" evidence="8">
    <location>
        <begin position="211"/>
        <end position="232"/>
    </location>
</feature>
<feature type="transmembrane region" description="Helical" evidence="8">
    <location>
        <begin position="371"/>
        <end position="395"/>
    </location>
</feature>
<dbReference type="Gene3D" id="1.20.1720.10">
    <property type="entry name" value="Multidrug resistance protein D"/>
    <property type="match status" value="1"/>
</dbReference>
<feature type="transmembrane region" description="Helical" evidence="8">
    <location>
        <begin position="238"/>
        <end position="261"/>
    </location>
</feature>
<dbReference type="RefSeq" id="WP_199241530.1">
    <property type="nucleotide sequence ID" value="NZ_RHPJ01000002.1"/>
</dbReference>
<keyword evidence="5 8" id="KW-0812">Transmembrane</keyword>
<feature type="transmembrane region" description="Helical" evidence="8">
    <location>
        <begin position="116"/>
        <end position="137"/>
    </location>
</feature>
<proteinExistence type="inferred from homology"/>
<dbReference type="PRINTS" id="PR01036">
    <property type="entry name" value="TCRTETB"/>
</dbReference>
<dbReference type="InterPro" id="IPR020846">
    <property type="entry name" value="MFS_dom"/>
</dbReference>
<feature type="transmembrane region" description="Helical" evidence="8">
    <location>
        <begin position="21"/>
        <end position="40"/>
    </location>
</feature>
<protein>
    <submittedName>
        <fullName evidence="10">Membrane transport protein</fullName>
    </submittedName>
</protein>
<feature type="transmembrane region" description="Helical" evidence="8">
    <location>
        <begin position="488"/>
        <end position="506"/>
    </location>
</feature>
<comment type="similarity">
    <text evidence="2">Belongs to the major facilitator superfamily. TCR/Tet family.</text>
</comment>
<dbReference type="PANTHER" id="PTHR23501:SF197">
    <property type="entry name" value="COMD"/>
    <property type="match status" value="1"/>
</dbReference>
<feature type="transmembrane region" description="Helical" evidence="8">
    <location>
        <begin position="282"/>
        <end position="305"/>
    </location>
</feature>
<gene>
    <name evidence="10" type="ORF">SERN_1247</name>
</gene>
<comment type="subcellular location">
    <subcellularLocation>
        <location evidence="1">Cell membrane</location>
        <topology evidence="1">Multi-pass membrane protein</topology>
    </subcellularLocation>
</comment>
<feature type="domain" description="Major facilitator superfamily (MFS) profile" evidence="9">
    <location>
        <begin position="25"/>
        <end position="510"/>
    </location>
</feature>
<dbReference type="SUPFAM" id="SSF103473">
    <property type="entry name" value="MFS general substrate transporter"/>
    <property type="match status" value="1"/>
</dbReference>
<dbReference type="GO" id="GO:0005886">
    <property type="term" value="C:plasma membrane"/>
    <property type="evidence" value="ECO:0007669"/>
    <property type="project" value="UniProtKB-SubCell"/>
</dbReference>
<feature type="transmembrane region" description="Helical" evidence="8">
    <location>
        <begin position="317"/>
        <end position="338"/>
    </location>
</feature>
<evidence type="ECO:0000256" key="1">
    <source>
        <dbReference type="ARBA" id="ARBA00004651"/>
    </source>
</evidence>
<name>A0A4Z1E442_9MICO</name>
<keyword evidence="7 8" id="KW-0472">Membrane</keyword>
<evidence type="ECO:0000256" key="8">
    <source>
        <dbReference type="SAM" id="Phobius"/>
    </source>
</evidence>
<keyword evidence="4" id="KW-1003">Cell membrane</keyword>
<evidence type="ECO:0000256" key="4">
    <source>
        <dbReference type="ARBA" id="ARBA00022475"/>
    </source>
</evidence>
<dbReference type="Gene3D" id="1.20.1250.20">
    <property type="entry name" value="MFS general substrate transporter like domains"/>
    <property type="match status" value="1"/>
</dbReference>
<feature type="transmembrane region" description="Helical" evidence="8">
    <location>
        <begin position="180"/>
        <end position="199"/>
    </location>
</feature>
<dbReference type="PANTHER" id="PTHR23501">
    <property type="entry name" value="MAJOR FACILITATOR SUPERFAMILY"/>
    <property type="match status" value="1"/>
</dbReference>
<evidence type="ECO:0000256" key="6">
    <source>
        <dbReference type="ARBA" id="ARBA00022989"/>
    </source>
</evidence>
<dbReference type="PROSITE" id="PS50850">
    <property type="entry name" value="MFS"/>
    <property type="match status" value="1"/>
</dbReference>
<evidence type="ECO:0000256" key="5">
    <source>
        <dbReference type="ARBA" id="ARBA00022692"/>
    </source>
</evidence>
<dbReference type="GO" id="GO:0022857">
    <property type="term" value="F:transmembrane transporter activity"/>
    <property type="evidence" value="ECO:0007669"/>
    <property type="project" value="InterPro"/>
</dbReference>
<dbReference type="Pfam" id="PF07690">
    <property type="entry name" value="MFS_1"/>
    <property type="match status" value="1"/>
</dbReference>
<evidence type="ECO:0000313" key="11">
    <source>
        <dbReference type="Proteomes" id="UP000297318"/>
    </source>
</evidence>
<dbReference type="InterPro" id="IPR011701">
    <property type="entry name" value="MFS"/>
</dbReference>
<keyword evidence="3" id="KW-0813">Transport</keyword>
<evidence type="ECO:0000256" key="7">
    <source>
        <dbReference type="ARBA" id="ARBA00023136"/>
    </source>
</evidence>
<keyword evidence="6 8" id="KW-1133">Transmembrane helix</keyword>
<evidence type="ECO:0000259" key="9">
    <source>
        <dbReference type="PROSITE" id="PS50850"/>
    </source>
</evidence>
<dbReference type="Proteomes" id="UP000297318">
    <property type="component" value="Unassembled WGS sequence"/>
</dbReference>
<feature type="transmembrane region" description="Helical" evidence="8">
    <location>
        <begin position="60"/>
        <end position="79"/>
    </location>
</feature>
<accession>A0A4Z1E442</accession>
<dbReference type="FunFam" id="1.20.1720.10:FF:000004">
    <property type="entry name" value="EmrB/QacA family drug resistance transporter"/>
    <property type="match status" value="1"/>
</dbReference>
<comment type="caution">
    <text evidence="10">The sequence shown here is derived from an EMBL/GenBank/DDBJ whole genome shotgun (WGS) entry which is preliminary data.</text>
</comment>
<reference evidence="10 11" key="1">
    <citation type="submission" date="2018-11" db="EMBL/GenBank/DDBJ databases">
        <title>Complete genome sequencing of the Actinobacteria Serinibacter sp. K3-2.</title>
        <authorList>
            <person name="Rakitin A.L."/>
            <person name="Beletsky A.V."/>
            <person name="Mardanov A.V."/>
            <person name="Ravin N.V."/>
            <person name="Gromova A.S."/>
            <person name="Filippova S.N."/>
            <person name="Gal'Chenko V.F."/>
        </authorList>
    </citation>
    <scope>NUCLEOTIDE SEQUENCE [LARGE SCALE GENOMIC DNA]</scope>
    <source>
        <strain evidence="10 11">K3-2</strain>
    </source>
</reference>
<sequence>MSVTPSADAVSAPTPSKHRAGVLPVMLALMMSMFVSMLAATVVSTSLPVIIADLGGDQSAFTWVVTATLLATTVSTPIWGKLADLFNRKLLLQLALSLFVVATAIAGFSTTTDMLITMRVVQGLGAGGLAALSQIVMADVVSPRERGRYAGLFGAAMALGTVGGPLLGGFLTDALGWRSNFYVAIPFAVAALIMLQRSLHLPRMTHSTTRIDYLGIVLISSGISLLLVWVSLGGSQFAWASASSFLMVGGALAILVLAVWWELRAADPLLPLTMFRNRTFTLAVIASIATGVAMFGTSVYLAQYMQLARGATPMESGVMTIPMMGGLLLTSTIVGTVVSRTGIWKRYVVTGSILMVVGLALLSTLHYDTPFWIVGVSMATLGAGVGMVMQNLVIVTQNAVETRHLGVATSAVTFFRSLGGTIGVSAMGSILGSVVASQITTSVGALAPADQATAAEVLGGGEIPKVAELPDVLRVVVESAYGIGIGRVFLAALPLAIVTVVAVILLPNVPLGTQTGVEKRAAEAVLDEDDDAQVAVVVGAQDAPRAGLDRVTAADVLEEAEDLTIESATAVAAMPAVGSTRGADGPRRGSGE</sequence>